<gene>
    <name evidence="1" type="ORF">FC44_GL001569</name>
</gene>
<evidence type="ECO:0000313" key="1">
    <source>
        <dbReference type="EMBL" id="KRM32766.1"/>
    </source>
</evidence>
<sequence>MIFYFGETRMKHKLLKTSVVSLGLVSTATVITNTEPSQTVEASKSDDIFAYGYWTEHPNKYFKNWKTVVSTSKLYFTNSVDTHVFINPYEYTNFPSDKTLPAGQIFQIKRYDGEWLVRGKAFPVHKGFYWFLPDEFDDYSSNARFYEGNNVRYNFATTDSYVGLSTIFRPSRKVKVIKPVMAYKIKQEVPAYKNHIVGKTKIKKGTILTVTGPSNHWTLKVSGKGVREHYPYMWNVGKRSGWYKLID</sequence>
<accession>A0ABR5PPZ3</accession>
<evidence type="ECO:0000313" key="2">
    <source>
        <dbReference type="Proteomes" id="UP000051735"/>
    </source>
</evidence>
<evidence type="ECO:0008006" key="3">
    <source>
        <dbReference type="Google" id="ProtNLM"/>
    </source>
</evidence>
<protein>
    <recommendedName>
        <fullName evidence="3">Surface layer protein A domain-containing protein</fullName>
    </recommendedName>
</protein>
<name>A0ABR5PPZ3_9LACO</name>
<dbReference type="Proteomes" id="UP000051735">
    <property type="component" value="Unassembled WGS sequence"/>
</dbReference>
<dbReference type="EMBL" id="AZGN01000044">
    <property type="protein sequence ID" value="KRM32766.1"/>
    <property type="molecule type" value="Genomic_DNA"/>
</dbReference>
<organism evidence="1 2">
    <name type="scientific">Lactobacillus intestinalis DSM 6629</name>
    <dbReference type="NCBI Taxonomy" id="1423761"/>
    <lineage>
        <taxon>Bacteria</taxon>
        <taxon>Bacillati</taxon>
        <taxon>Bacillota</taxon>
        <taxon>Bacilli</taxon>
        <taxon>Lactobacillales</taxon>
        <taxon>Lactobacillaceae</taxon>
        <taxon>Lactobacillus</taxon>
    </lineage>
</organism>
<proteinExistence type="predicted"/>
<keyword evidence="2" id="KW-1185">Reference proteome</keyword>
<comment type="caution">
    <text evidence="1">The sequence shown here is derived from an EMBL/GenBank/DDBJ whole genome shotgun (WGS) entry which is preliminary data.</text>
</comment>
<reference evidence="1 2" key="1">
    <citation type="journal article" date="2015" name="Genome Announc.">
        <title>Expanding the biotechnology potential of lactobacilli through comparative genomics of 213 strains and associated genera.</title>
        <authorList>
            <person name="Sun Z."/>
            <person name="Harris H.M."/>
            <person name="McCann A."/>
            <person name="Guo C."/>
            <person name="Argimon S."/>
            <person name="Zhang W."/>
            <person name="Yang X."/>
            <person name="Jeffery I.B."/>
            <person name="Cooney J.C."/>
            <person name="Kagawa T.F."/>
            <person name="Liu W."/>
            <person name="Song Y."/>
            <person name="Salvetti E."/>
            <person name="Wrobel A."/>
            <person name="Rasinkangas P."/>
            <person name="Parkhill J."/>
            <person name="Rea M.C."/>
            <person name="O'Sullivan O."/>
            <person name="Ritari J."/>
            <person name="Douillard F.P."/>
            <person name="Paul Ross R."/>
            <person name="Yang R."/>
            <person name="Briner A.E."/>
            <person name="Felis G.E."/>
            <person name="de Vos W.M."/>
            <person name="Barrangou R."/>
            <person name="Klaenhammer T.R."/>
            <person name="Caufield P.W."/>
            <person name="Cui Y."/>
            <person name="Zhang H."/>
            <person name="O'Toole P.W."/>
        </authorList>
    </citation>
    <scope>NUCLEOTIDE SEQUENCE [LARGE SCALE GENOMIC DNA]</scope>
    <source>
        <strain evidence="1 2">DSM 6629</strain>
    </source>
</reference>